<sequence length="777" mass="90033">MDSQFRNDLVKRLIREPSFIVLKSNEERVRYVLDQIMSFDTFQSNIATNVEKAREETCKSLLKAKCYQGEAELQSNYHETALASIHQAILYVPSDEMTLKSKLYSIKARIHYDMKNYRAALWSCEYASEIDDTSLDNTMLRVLCLKQLGRYEEASNLIGQMVRHEMAYRSEIDGNTFQEVKEQIQQHLFNMHNTNDDSLEGYYAMREQWQAYQKDMLMSKKNREPEMNYVLDPRVIIQQSPVVGRHFIATQEIPEGTILLHERPYSIVMEMEYLGKKCSHCQHDLEHRYIPCEHCIEAVYCDSVCARQAWTTYHQSECGMQSLLRSITSTCCHVFKMISRVGPCEAFDIQSSNNDYTIDQYLKETADQAVRPINEQINYKMSSILWDHDSKHGTDSNAYHTVIAIETVALLDLVHKFRLIRPSTQFLLSLIVMVIIDIRRIIFNVFGWHEYDPEDWSVRGHVANCQCLVGSLINHSCVANTSWEWKDGRIYFTTKQSIMAGEQITITYGPSKDQGYQQRQQRLNNYFFACSCAACYDDAIRGNVLRCRDCNKGPVVLGSASNDEPTLNGKCLLCFKLYNQFQRTTRELANVKTAAMTLASLTMIIVNDPKYVQSKTVEIVEQLLDLSLVQSESVTRAILHCSQVLERLNLDSILDRVEDRIRIALLLDRALPTPISVKLIDGQNLRSMKYWFDSLCRWIPLLEQQTSKESTNTEDNKKIESTSIWTAMQNFYYRYMEMLKSFSTKEDTSGLLLQIVAKQIGYVDSQLECFRVQFHCC</sequence>
<organism evidence="10 11">
    <name type="scientific">Blomia tropicalis</name>
    <name type="common">Mite</name>
    <dbReference type="NCBI Taxonomy" id="40697"/>
    <lineage>
        <taxon>Eukaryota</taxon>
        <taxon>Metazoa</taxon>
        <taxon>Ecdysozoa</taxon>
        <taxon>Arthropoda</taxon>
        <taxon>Chelicerata</taxon>
        <taxon>Arachnida</taxon>
        <taxon>Acari</taxon>
        <taxon>Acariformes</taxon>
        <taxon>Sarcoptiformes</taxon>
        <taxon>Astigmata</taxon>
        <taxon>Glycyphagoidea</taxon>
        <taxon>Echimyopodidae</taxon>
        <taxon>Blomia</taxon>
    </lineage>
</organism>
<dbReference type="PANTHER" id="PTHR46165">
    <property type="entry name" value="SET AND MYND DOMAIN-CONTAINING PROTEIN 4"/>
    <property type="match status" value="1"/>
</dbReference>
<evidence type="ECO:0000256" key="6">
    <source>
        <dbReference type="ARBA" id="ARBA00022833"/>
    </source>
</evidence>
<evidence type="ECO:0000256" key="3">
    <source>
        <dbReference type="ARBA" id="ARBA00022691"/>
    </source>
</evidence>
<dbReference type="GO" id="GO:0042826">
    <property type="term" value="F:histone deacetylase binding"/>
    <property type="evidence" value="ECO:0007669"/>
    <property type="project" value="TreeGrafter"/>
</dbReference>
<dbReference type="InterPro" id="IPR002893">
    <property type="entry name" value="Znf_MYND"/>
</dbReference>
<evidence type="ECO:0000259" key="8">
    <source>
        <dbReference type="PROSITE" id="PS50280"/>
    </source>
</evidence>
<evidence type="ECO:0000256" key="7">
    <source>
        <dbReference type="PROSITE-ProRule" id="PRU00134"/>
    </source>
</evidence>
<keyword evidence="11" id="KW-1185">Reference proteome</keyword>
<dbReference type="Pfam" id="PF00856">
    <property type="entry name" value="SET"/>
    <property type="match status" value="1"/>
</dbReference>
<keyword evidence="5 7" id="KW-0863">Zinc-finger</keyword>
<protein>
    <recommendedName>
        <fullName evidence="12">SET domain-containing protein</fullName>
    </recommendedName>
</protein>
<dbReference type="GO" id="GO:0032259">
    <property type="term" value="P:methylation"/>
    <property type="evidence" value="ECO:0007669"/>
    <property type="project" value="UniProtKB-KW"/>
</dbReference>
<dbReference type="SUPFAM" id="SSF82199">
    <property type="entry name" value="SET domain"/>
    <property type="match status" value="1"/>
</dbReference>
<name>A0A9Q0RRI3_BLOTA</name>
<dbReference type="Gene3D" id="2.170.270.10">
    <property type="entry name" value="SET domain"/>
    <property type="match status" value="1"/>
</dbReference>
<dbReference type="PROSITE" id="PS01360">
    <property type="entry name" value="ZF_MYND_1"/>
    <property type="match status" value="1"/>
</dbReference>
<dbReference type="CDD" id="cd20071">
    <property type="entry name" value="SET_SMYD"/>
    <property type="match status" value="1"/>
</dbReference>
<evidence type="ECO:0000259" key="9">
    <source>
        <dbReference type="PROSITE" id="PS50865"/>
    </source>
</evidence>
<evidence type="ECO:0000256" key="2">
    <source>
        <dbReference type="ARBA" id="ARBA00022679"/>
    </source>
</evidence>
<keyword evidence="2" id="KW-0808">Transferase</keyword>
<dbReference type="GO" id="GO:0008276">
    <property type="term" value="F:protein methyltransferase activity"/>
    <property type="evidence" value="ECO:0007669"/>
    <property type="project" value="UniProtKB-ARBA"/>
</dbReference>
<dbReference type="InterPro" id="IPR011990">
    <property type="entry name" value="TPR-like_helical_dom_sf"/>
</dbReference>
<dbReference type="Gene3D" id="1.10.220.160">
    <property type="match status" value="1"/>
</dbReference>
<evidence type="ECO:0000313" key="11">
    <source>
        <dbReference type="Proteomes" id="UP001142055"/>
    </source>
</evidence>
<dbReference type="InterPro" id="IPR046341">
    <property type="entry name" value="SET_dom_sf"/>
</dbReference>
<dbReference type="OMA" id="ANCQCLV"/>
<keyword evidence="4" id="KW-0479">Metal-binding</keyword>
<evidence type="ECO:0000256" key="4">
    <source>
        <dbReference type="ARBA" id="ARBA00022723"/>
    </source>
</evidence>
<dbReference type="GO" id="GO:0005737">
    <property type="term" value="C:cytoplasm"/>
    <property type="evidence" value="ECO:0007669"/>
    <property type="project" value="TreeGrafter"/>
</dbReference>
<dbReference type="Proteomes" id="UP001142055">
    <property type="component" value="Chromosome 1"/>
</dbReference>
<dbReference type="GO" id="GO:0005634">
    <property type="term" value="C:nucleus"/>
    <property type="evidence" value="ECO:0007669"/>
    <property type="project" value="TreeGrafter"/>
</dbReference>
<dbReference type="GO" id="GO:0008757">
    <property type="term" value="F:S-adenosylmethionine-dependent methyltransferase activity"/>
    <property type="evidence" value="ECO:0007669"/>
    <property type="project" value="UniProtKB-ARBA"/>
</dbReference>
<dbReference type="InterPro" id="IPR001214">
    <property type="entry name" value="SET_dom"/>
</dbReference>
<dbReference type="SUPFAM" id="SSF144232">
    <property type="entry name" value="HIT/MYND zinc finger-like"/>
    <property type="match status" value="1"/>
</dbReference>
<keyword evidence="3" id="KW-0949">S-adenosyl-L-methionine</keyword>
<dbReference type="PANTHER" id="PTHR46165:SF2">
    <property type="entry name" value="SET AND MYND DOMAIN-CONTAINING PROTEIN 4"/>
    <property type="match status" value="1"/>
</dbReference>
<reference evidence="10" key="1">
    <citation type="submission" date="2022-12" db="EMBL/GenBank/DDBJ databases">
        <title>Genome assemblies of Blomia tropicalis.</title>
        <authorList>
            <person name="Cui Y."/>
        </authorList>
    </citation>
    <scope>NUCLEOTIDE SEQUENCE</scope>
    <source>
        <tissue evidence="10">Adult mites</tissue>
    </source>
</reference>
<dbReference type="AlphaFoldDB" id="A0A9Q0RRI3"/>
<dbReference type="InterPro" id="IPR052097">
    <property type="entry name" value="SET-MYND_domain_protein"/>
</dbReference>
<evidence type="ECO:0000256" key="5">
    <source>
        <dbReference type="ARBA" id="ARBA00022771"/>
    </source>
</evidence>
<dbReference type="PROSITE" id="PS50865">
    <property type="entry name" value="ZF_MYND_2"/>
    <property type="match status" value="1"/>
</dbReference>
<evidence type="ECO:0000313" key="10">
    <source>
        <dbReference type="EMBL" id="KAJ6223791.1"/>
    </source>
</evidence>
<evidence type="ECO:0000256" key="1">
    <source>
        <dbReference type="ARBA" id="ARBA00022603"/>
    </source>
</evidence>
<dbReference type="Gene3D" id="1.25.40.10">
    <property type="entry name" value="Tetratricopeptide repeat domain"/>
    <property type="match status" value="1"/>
</dbReference>
<dbReference type="Gene3D" id="6.10.140.2220">
    <property type="match status" value="1"/>
</dbReference>
<feature type="domain" description="MYND-type" evidence="9">
    <location>
        <begin position="278"/>
        <end position="318"/>
    </location>
</feature>
<feature type="domain" description="SET" evidence="8">
    <location>
        <begin position="233"/>
        <end position="509"/>
    </location>
</feature>
<dbReference type="GO" id="GO:0008170">
    <property type="term" value="F:N-methyltransferase activity"/>
    <property type="evidence" value="ECO:0007669"/>
    <property type="project" value="UniProtKB-ARBA"/>
</dbReference>
<keyword evidence="6" id="KW-0862">Zinc</keyword>
<accession>A0A9Q0RRI3</accession>
<dbReference type="GO" id="GO:0008270">
    <property type="term" value="F:zinc ion binding"/>
    <property type="evidence" value="ECO:0007669"/>
    <property type="project" value="UniProtKB-KW"/>
</dbReference>
<comment type="caution">
    <text evidence="10">The sequence shown here is derived from an EMBL/GenBank/DDBJ whole genome shotgun (WGS) entry which is preliminary data.</text>
</comment>
<keyword evidence="1" id="KW-0489">Methyltransferase</keyword>
<dbReference type="PROSITE" id="PS50280">
    <property type="entry name" value="SET"/>
    <property type="match status" value="1"/>
</dbReference>
<evidence type="ECO:0008006" key="12">
    <source>
        <dbReference type="Google" id="ProtNLM"/>
    </source>
</evidence>
<gene>
    <name evidence="10" type="ORF">RDWZM_002336</name>
</gene>
<proteinExistence type="predicted"/>
<dbReference type="SUPFAM" id="SSF48452">
    <property type="entry name" value="TPR-like"/>
    <property type="match status" value="1"/>
</dbReference>
<dbReference type="EMBL" id="JAPWDV010000001">
    <property type="protein sequence ID" value="KAJ6223791.1"/>
    <property type="molecule type" value="Genomic_DNA"/>
</dbReference>